<dbReference type="Proteomes" id="UP001396334">
    <property type="component" value="Unassembled WGS sequence"/>
</dbReference>
<name>A0ABR2TDE6_9ROSI</name>
<evidence type="ECO:0008006" key="3">
    <source>
        <dbReference type="Google" id="ProtNLM"/>
    </source>
</evidence>
<protein>
    <recommendedName>
        <fullName evidence="3">RNase H type-1 domain-containing protein</fullName>
    </recommendedName>
</protein>
<evidence type="ECO:0000313" key="1">
    <source>
        <dbReference type="EMBL" id="KAK9035361.1"/>
    </source>
</evidence>
<evidence type="ECO:0000313" key="2">
    <source>
        <dbReference type="Proteomes" id="UP001396334"/>
    </source>
</evidence>
<organism evidence="1 2">
    <name type="scientific">Hibiscus sabdariffa</name>
    <name type="common">roselle</name>
    <dbReference type="NCBI Taxonomy" id="183260"/>
    <lineage>
        <taxon>Eukaryota</taxon>
        <taxon>Viridiplantae</taxon>
        <taxon>Streptophyta</taxon>
        <taxon>Embryophyta</taxon>
        <taxon>Tracheophyta</taxon>
        <taxon>Spermatophyta</taxon>
        <taxon>Magnoliopsida</taxon>
        <taxon>eudicotyledons</taxon>
        <taxon>Gunneridae</taxon>
        <taxon>Pentapetalae</taxon>
        <taxon>rosids</taxon>
        <taxon>malvids</taxon>
        <taxon>Malvales</taxon>
        <taxon>Malvaceae</taxon>
        <taxon>Malvoideae</taxon>
        <taxon>Hibiscus</taxon>
    </lineage>
</organism>
<comment type="caution">
    <text evidence="1">The sequence shown here is derived from an EMBL/GenBank/DDBJ whole genome shotgun (WGS) entry which is preliminary data.</text>
</comment>
<proteinExistence type="predicted"/>
<keyword evidence="2" id="KW-1185">Reference proteome</keyword>
<accession>A0ABR2TDE6</accession>
<sequence length="148" mass="16337">MVAFSTSSSGMSARQSNDFRWQCPPVGWIKVNSDGAMYPASEIDNQEVARILCRDFDALAGHALVDSLHGLLSRQWLIRIPHISSEINGVADGLAVMSRDVLFAVLEFPSVPTELVDFVDSEVLLGYGSLLIYVLAKKKSNDHHMFIN</sequence>
<reference evidence="1 2" key="1">
    <citation type="journal article" date="2024" name="G3 (Bethesda)">
        <title>Genome assembly of Hibiscus sabdariffa L. provides insights into metabolisms of medicinal natural products.</title>
        <authorList>
            <person name="Kim T."/>
        </authorList>
    </citation>
    <scope>NUCLEOTIDE SEQUENCE [LARGE SCALE GENOMIC DNA]</scope>
    <source>
        <strain evidence="1">TK-2024</strain>
        <tissue evidence="1">Old leaves</tissue>
    </source>
</reference>
<dbReference type="EMBL" id="JBBPBN010000006">
    <property type="protein sequence ID" value="KAK9035361.1"/>
    <property type="molecule type" value="Genomic_DNA"/>
</dbReference>
<gene>
    <name evidence="1" type="ORF">V6N11_077403</name>
</gene>